<accession>A0A812J5A2</accession>
<keyword evidence="3 6" id="KW-1133">Transmembrane helix</keyword>
<gene>
    <name evidence="8" type="primary">kif19</name>
    <name evidence="8" type="ORF">SNEC2469_LOCUS1241</name>
</gene>
<keyword evidence="9" id="KW-1185">Reference proteome</keyword>
<dbReference type="EMBL" id="CAJNJA010005570">
    <property type="protein sequence ID" value="CAE7193149.1"/>
    <property type="molecule type" value="Genomic_DNA"/>
</dbReference>
<evidence type="ECO:0000256" key="4">
    <source>
        <dbReference type="ARBA" id="ARBA00023136"/>
    </source>
</evidence>
<dbReference type="Pfam" id="PF07386">
    <property type="entry name" value="DUF1499"/>
    <property type="match status" value="1"/>
</dbReference>
<evidence type="ECO:0000256" key="2">
    <source>
        <dbReference type="ARBA" id="ARBA00022692"/>
    </source>
</evidence>
<dbReference type="InterPro" id="IPR036259">
    <property type="entry name" value="MFS_trans_sf"/>
</dbReference>
<evidence type="ECO:0000256" key="5">
    <source>
        <dbReference type="SAM" id="MobiDB-lite"/>
    </source>
</evidence>
<dbReference type="AlphaFoldDB" id="A0A812J5A2"/>
<comment type="caution">
    <text evidence="8">The sequence shown here is derived from an EMBL/GenBank/DDBJ whole genome shotgun (WGS) entry which is preliminary data.</text>
</comment>
<protein>
    <submittedName>
        <fullName evidence="8">Kif19 protein</fullName>
    </submittedName>
</protein>
<comment type="subcellular location">
    <subcellularLocation>
        <location evidence="1">Membrane</location>
        <topology evidence="1">Multi-pass membrane protein</topology>
    </subcellularLocation>
</comment>
<evidence type="ECO:0000256" key="3">
    <source>
        <dbReference type="ARBA" id="ARBA00022989"/>
    </source>
</evidence>
<dbReference type="GO" id="GO:0016020">
    <property type="term" value="C:membrane"/>
    <property type="evidence" value="ECO:0007669"/>
    <property type="project" value="UniProtKB-SubCell"/>
</dbReference>
<evidence type="ECO:0000313" key="8">
    <source>
        <dbReference type="EMBL" id="CAE7193149.1"/>
    </source>
</evidence>
<evidence type="ECO:0000256" key="6">
    <source>
        <dbReference type="SAM" id="Phobius"/>
    </source>
</evidence>
<evidence type="ECO:0000256" key="1">
    <source>
        <dbReference type="ARBA" id="ARBA00004141"/>
    </source>
</evidence>
<feature type="transmembrane region" description="Helical" evidence="6">
    <location>
        <begin position="224"/>
        <end position="248"/>
    </location>
</feature>
<dbReference type="Proteomes" id="UP000601435">
    <property type="component" value="Unassembled WGS sequence"/>
</dbReference>
<dbReference type="PANTHER" id="PTHR34801">
    <property type="entry name" value="EXPRESSED PROTEIN"/>
    <property type="match status" value="1"/>
</dbReference>
<name>A0A812J5A2_9DINO</name>
<proteinExistence type="predicted"/>
<dbReference type="GO" id="GO:0022857">
    <property type="term" value="F:transmembrane transporter activity"/>
    <property type="evidence" value="ECO:0007669"/>
    <property type="project" value="InterPro"/>
</dbReference>
<organism evidence="8 9">
    <name type="scientific">Symbiodinium necroappetens</name>
    <dbReference type="NCBI Taxonomy" id="1628268"/>
    <lineage>
        <taxon>Eukaryota</taxon>
        <taxon>Sar</taxon>
        <taxon>Alveolata</taxon>
        <taxon>Dinophyceae</taxon>
        <taxon>Suessiales</taxon>
        <taxon>Symbiodiniaceae</taxon>
        <taxon>Symbiodinium</taxon>
    </lineage>
</organism>
<dbReference type="PROSITE" id="PS50850">
    <property type="entry name" value="MFS"/>
    <property type="match status" value="1"/>
</dbReference>
<dbReference type="InterPro" id="IPR011701">
    <property type="entry name" value="MFS"/>
</dbReference>
<feature type="transmembrane region" description="Helical" evidence="6">
    <location>
        <begin position="63"/>
        <end position="88"/>
    </location>
</feature>
<dbReference type="InterPro" id="IPR005829">
    <property type="entry name" value="Sugar_transporter_CS"/>
</dbReference>
<dbReference type="Pfam" id="PF07690">
    <property type="entry name" value="MFS_1"/>
    <property type="match status" value="1"/>
</dbReference>
<feature type="region of interest" description="Disordered" evidence="5">
    <location>
        <begin position="603"/>
        <end position="622"/>
    </location>
</feature>
<dbReference type="OrthoDB" id="421661at2759"/>
<feature type="transmembrane region" description="Helical" evidence="6">
    <location>
        <begin position="94"/>
        <end position="117"/>
    </location>
</feature>
<feature type="transmembrane region" description="Helical" evidence="6">
    <location>
        <begin position="260"/>
        <end position="280"/>
    </location>
</feature>
<dbReference type="PROSITE" id="PS00216">
    <property type="entry name" value="SUGAR_TRANSPORT_1"/>
    <property type="match status" value="1"/>
</dbReference>
<feature type="transmembrane region" description="Helical" evidence="6">
    <location>
        <begin position="161"/>
        <end position="181"/>
    </location>
</feature>
<feature type="transmembrane region" description="Helical" evidence="6">
    <location>
        <begin position="287"/>
        <end position="305"/>
    </location>
</feature>
<dbReference type="CDD" id="cd06174">
    <property type="entry name" value="MFS"/>
    <property type="match status" value="1"/>
</dbReference>
<dbReference type="PANTHER" id="PTHR34801:SF6">
    <property type="entry name" value="SLL1620 PROTEIN"/>
    <property type="match status" value="1"/>
</dbReference>
<feature type="transmembrane region" description="Helical" evidence="6">
    <location>
        <begin position="129"/>
        <end position="149"/>
    </location>
</feature>
<sequence length="699" mass="75771">MVECTEQIKPAAKFSGSTHCGNSHYVLSVAQAQEGRLVAMKLLVHAFAGPLLALLADSMGRRPILLLGLTGFLTAFLLFALVALLPSLHGSSGAISLCFFLEGATSAFDVVFLSMLADTAKSPAARVTSFSLYYATGAFGNAIAIGIFVEEMSWEVRDFGLTWASMSLAMAMLILYVLAYVPETLPSAMLLKSKHSKLKAPHVQLMGQAIEQIQFLASSRFLQIWLLAVLFKSLASGLSSINASFTLAVYGWNPGEWQAWIWPSEIISMSSLGILGPWAGRKKAESVISVTALVSVAAHVLQMLAPFHALALLGPHFIAGLLAFVRPVSAAYLSGRFPASQQAKVQAIAHLSHNCGISLSMAIFSSPQLFRHLVWLLFASAFLKHSSCVFIGEPGRRALLLNLGLWLPLPAQAAFENALPEIAKFPDKRTPGNKPDDLGLQPRTLNRFGDKSDGPVLKGCGYGPNCFSTTGDPEDPQITTLLQPWKIPDGASVADASAQLEETVRAYPPGQQKVDGGGFQVVKAGSDGYLYAQFESLKKGKIDDVEFAINKDGTVQVRSSGRIGLKADYGSNAKRLNYISEQLRAKGWTAPVITNLGSPKRSPCSRFSWPKRHSTATRSRGQRSIEKLRNVNFPRHNALSSRLSQYTPLIAPPCYTPRKDTHAYYFAMNSGKTKFQCVGIDCPVNYELIEEEPGPGESE</sequence>
<reference evidence="8" key="1">
    <citation type="submission" date="2021-02" db="EMBL/GenBank/DDBJ databases">
        <authorList>
            <person name="Dougan E. K."/>
            <person name="Rhodes N."/>
            <person name="Thang M."/>
            <person name="Chan C."/>
        </authorList>
    </citation>
    <scope>NUCLEOTIDE SEQUENCE</scope>
</reference>
<keyword evidence="2 6" id="KW-0812">Transmembrane</keyword>
<evidence type="ECO:0000259" key="7">
    <source>
        <dbReference type="PROSITE" id="PS50850"/>
    </source>
</evidence>
<feature type="domain" description="Major facilitator superfamily (MFS) profile" evidence="7">
    <location>
        <begin position="1"/>
        <end position="397"/>
    </location>
</feature>
<evidence type="ECO:0000313" key="9">
    <source>
        <dbReference type="Proteomes" id="UP000601435"/>
    </source>
</evidence>
<dbReference type="InterPro" id="IPR020846">
    <property type="entry name" value="MFS_dom"/>
</dbReference>
<dbReference type="SUPFAM" id="SSF103473">
    <property type="entry name" value="MFS general substrate transporter"/>
    <property type="match status" value="1"/>
</dbReference>
<keyword evidence="4 6" id="KW-0472">Membrane</keyword>
<dbReference type="Gene3D" id="1.20.1250.20">
    <property type="entry name" value="MFS general substrate transporter like domains"/>
    <property type="match status" value="1"/>
</dbReference>
<dbReference type="InterPro" id="IPR010865">
    <property type="entry name" value="DUF1499"/>
</dbReference>